<keyword evidence="2" id="KW-0472">Membrane</keyword>
<feature type="chain" id="PRO_5001799889" evidence="3">
    <location>
        <begin position="20"/>
        <end position="323"/>
    </location>
</feature>
<sequence length="323" mass="34838">MRLLLVSLAVLLVSGPASASVVWRGDFETGDRSQYSTSQMVSADRLQVVTSPVAEGRYALKATVKQGDNPINASGNRNEVVHWGNETEGTEYYYRWKVMFPTDYPSVRTWQLFTQWHHDGCCGSPPVEFYVYGDELRLRLTNGADVWTAPLVRGVWNEFVFHVKWSSNPAVGFIELWHNREKALAKRSLATMYAGTQNYLKLGLYRNNTITQTGVVYHDGFIQATQLADVLPPPETPDAGTPPVDAGTPAPDSGATPSSPAQEPGSGSGPAPESNSGDASGGVDRGSQTDAMSAGFGCSVAGSPLAVISLVSLIGGLSLRRRR</sequence>
<dbReference type="Gene3D" id="2.60.120.200">
    <property type="match status" value="1"/>
</dbReference>
<dbReference type="PATRIC" id="fig|394096.3.peg.3043"/>
<dbReference type="Pfam" id="PF14099">
    <property type="entry name" value="Polysacc_lyase"/>
    <property type="match status" value="1"/>
</dbReference>
<evidence type="ECO:0000256" key="1">
    <source>
        <dbReference type="SAM" id="MobiDB-lite"/>
    </source>
</evidence>
<keyword evidence="2" id="KW-1133">Transmembrane helix</keyword>
<dbReference type="Proteomes" id="UP000028725">
    <property type="component" value="Unassembled WGS sequence"/>
</dbReference>
<comment type="caution">
    <text evidence="4">The sequence shown here is derived from an EMBL/GenBank/DDBJ whole genome shotgun (WGS) entry which is preliminary data.</text>
</comment>
<feature type="region of interest" description="Disordered" evidence="1">
    <location>
        <begin position="230"/>
        <end position="290"/>
    </location>
</feature>
<reference evidence="4 5" key="1">
    <citation type="submission" date="2014-04" db="EMBL/GenBank/DDBJ databases">
        <title>Genome assembly of Hyalangium minutum DSM 14724.</title>
        <authorList>
            <person name="Sharma G."/>
            <person name="Subramanian S."/>
        </authorList>
    </citation>
    <scope>NUCLEOTIDE SEQUENCE [LARGE SCALE GENOMIC DNA]</scope>
    <source>
        <strain evidence="4 5">DSM 14724</strain>
    </source>
</reference>
<organism evidence="4 5">
    <name type="scientific">Hyalangium minutum</name>
    <dbReference type="NCBI Taxonomy" id="394096"/>
    <lineage>
        <taxon>Bacteria</taxon>
        <taxon>Pseudomonadati</taxon>
        <taxon>Myxococcota</taxon>
        <taxon>Myxococcia</taxon>
        <taxon>Myxococcales</taxon>
        <taxon>Cystobacterineae</taxon>
        <taxon>Archangiaceae</taxon>
        <taxon>Hyalangium</taxon>
    </lineage>
</organism>
<feature type="signal peptide" evidence="3">
    <location>
        <begin position="1"/>
        <end position="19"/>
    </location>
</feature>
<dbReference type="EMBL" id="JMCB01000005">
    <property type="protein sequence ID" value="KFE69096.1"/>
    <property type="molecule type" value="Genomic_DNA"/>
</dbReference>
<evidence type="ECO:0000313" key="5">
    <source>
        <dbReference type="Proteomes" id="UP000028725"/>
    </source>
</evidence>
<name>A0A085WN33_9BACT</name>
<protein>
    <submittedName>
        <fullName evidence="4">F5/8 type C domain protein</fullName>
    </submittedName>
</protein>
<proteinExistence type="predicted"/>
<evidence type="ECO:0000256" key="3">
    <source>
        <dbReference type="SAM" id="SignalP"/>
    </source>
</evidence>
<dbReference type="OrthoDB" id="5490819at2"/>
<keyword evidence="2" id="KW-0812">Transmembrane</keyword>
<evidence type="ECO:0000313" key="4">
    <source>
        <dbReference type="EMBL" id="KFE69096.1"/>
    </source>
</evidence>
<feature type="transmembrane region" description="Helical" evidence="2">
    <location>
        <begin position="294"/>
        <end position="319"/>
    </location>
</feature>
<gene>
    <name evidence="4" type="ORF">DB31_6998</name>
</gene>
<dbReference type="InterPro" id="IPR025975">
    <property type="entry name" value="Polysacc_lyase"/>
</dbReference>
<dbReference type="RefSeq" id="WP_052419971.1">
    <property type="nucleotide sequence ID" value="NZ_JMCB01000005.1"/>
</dbReference>
<keyword evidence="3" id="KW-0732">Signal</keyword>
<dbReference type="STRING" id="394096.DB31_6998"/>
<dbReference type="AlphaFoldDB" id="A0A085WN33"/>
<keyword evidence="5" id="KW-1185">Reference proteome</keyword>
<accession>A0A085WN33</accession>
<evidence type="ECO:0000256" key="2">
    <source>
        <dbReference type="SAM" id="Phobius"/>
    </source>
</evidence>